<dbReference type="Proteomes" id="UP000535937">
    <property type="component" value="Unassembled WGS sequence"/>
</dbReference>
<evidence type="ECO:0000313" key="2">
    <source>
        <dbReference type="EMBL" id="MBB3060025.1"/>
    </source>
</evidence>
<dbReference type="RefSeq" id="WP_183457007.1">
    <property type="nucleotide sequence ID" value="NZ_JACHWZ010000003.1"/>
</dbReference>
<dbReference type="InterPro" id="IPR057691">
    <property type="entry name" value="DUF7931"/>
</dbReference>
<dbReference type="AlphaFoldDB" id="A0A7W4Z9A6"/>
<evidence type="ECO:0000313" key="3">
    <source>
        <dbReference type="Proteomes" id="UP000535937"/>
    </source>
</evidence>
<dbReference type="Pfam" id="PF25559">
    <property type="entry name" value="DUF7931"/>
    <property type="match status" value="1"/>
</dbReference>
<reference evidence="2 3" key="1">
    <citation type="submission" date="2020-08" db="EMBL/GenBank/DDBJ databases">
        <title>Genomic Encyclopedia of Type Strains, Phase III (KMG-III): the genomes of soil and plant-associated and newly described type strains.</title>
        <authorList>
            <person name="Whitman W."/>
        </authorList>
    </citation>
    <scope>NUCLEOTIDE SEQUENCE [LARGE SCALE GENOMIC DNA]</scope>
    <source>
        <strain evidence="2 3">CECT 8799</strain>
    </source>
</reference>
<dbReference type="EMBL" id="JACHWZ010000003">
    <property type="protein sequence ID" value="MBB3060025.1"/>
    <property type="molecule type" value="Genomic_DNA"/>
</dbReference>
<organism evidence="2 3">
    <name type="scientific">Microbulbifer rhizosphaerae</name>
    <dbReference type="NCBI Taxonomy" id="1562603"/>
    <lineage>
        <taxon>Bacteria</taxon>
        <taxon>Pseudomonadati</taxon>
        <taxon>Pseudomonadota</taxon>
        <taxon>Gammaproteobacteria</taxon>
        <taxon>Cellvibrionales</taxon>
        <taxon>Microbulbiferaceae</taxon>
        <taxon>Microbulbifer</taxon>
    </lineage>
</organism>
<accession>A0A7W4Z9A6</accession>
<evidence type="ECO:0000259" key="1">
    <source>
        <dbReference type="Pfam" id="PF25559"/>
    </source>
</evidence>
<sequence length="159" mass="18697">MKDPRPLTSAEDFRRALIELLGSSRRSLNILSEHLDRALYHDAEVVEALSRFARDSRFVQVRILIRDSDPVVRHHHRLHHLTQRLGSIMEIRKVQATVDTPDWEFAVADDRQLLVRDERHQWLGVYEADNPVRSRKLLDVFEQDWPLAVPDGNLRRLLI</sequence>
<keyword evidence="3" id="KW-1185">Reference proteome</keyword>
<proteinExistence type="predicted"/>
<name>A0A7W4Z9A6_9GAMM</name>
<protein>
    <recommendedName>
        <fullName evidence="1">DUF7931 domain-containing protein</fullName>
    </recommendedName>
</protein>
<gene>
    <name evidence="2" type="ORF">FHS09_000838</name>
</gene>
<comment type="caution">
    <text evidence="2">The sequence shown here is derived from an EMBL/GenBank/DDBJ whole genome shotgun (WGS) entry which is preliminary data.</text>
</comment>
<feature type="domain" description="DUF7931" evidence="1">
    <location>
        <begin position="10"/>
        <end position="157"/>
    </location>
</feature>
<dbReference type="SUPFAM" id="SSF56024">
    <property type="entry name" value="Phospholipase D/nuclease"/>
    <property type="match status" value="1"/>
</dbReference>